<protein>
    <submittedName>
        <fullName evidence="2">Uncharacterized protein</fullName>
    </submittedName>
</protein>
<feature type="transmembrane region" description="Helical" evidence="1">
    <location>
        <begin position="388"/>
        <end position="409"/>
    </location>
</feature>
<dbReference type="HOGENOM" id="CLU_412062_0_0_6"/>
<dbReference type="OrthoDB" id="5645591at2"/>
<keyword evidence="1" id="KW-0812">Transmembrane</keyword>
<name>A0A098G2H8_9GAMM</name>
<feature type="transmembrane region" description="Helical" evidence="1">
    <location>
        <begin position="415"/>
        <end position="434"/>
    </location>
</feature>
<gene>
    <name evidence="2" type="ORF">LFA_0740</name>
</gene>
<dbReference type="SUPFAM" id="SSF53474">
    <property type="entry name" value="alpha/beta-Hydrolases"/>
    <property type="match status" value="1"/>
</dbReference>
<keyword evidence="3" id="KW-1185">Reference proteome</keyword>
<evidence type="ECO:0000256" key="1">
    <source>
        <dbReference type="SAM" id="Phobius"/>
    </source>
</evidence>
<keyword evidence="1" id="KW-0472">Membrane</keyword>
<dbReference type="KEGG" id="lfa:LFA_0740"/>
<feature type="transmembrane region" description="Helical" evidence="1">
    <location>
        <begin position="355"/>
        <end position="376"/>
    </location>
</feature>
<evidence type="ECO:0000313" key="3">
    <source>
        <dbReference type="Proteomes" id="UP000032430"/>
    </source>
</evidence>
<accession>A0A098G2H8</accession>
<keyword evidence="1" id="KW-1133">Transmembrane helix</keyword>
<organism evidence="2 3">
    <name type="scientific">Legionella fallonii LLAP-10</name>
    <dbReference type="NCBI Taxonomy" id="1212491"/>
    <lineage>
        <taxon>Bacteria</taxon>
        <taxon>Pseudomonadati</taxon>
        <taxon>Pseudomonadota</taxon>
        <taxon>Gammaproteobacteria</taxon>
        <taxon>Legionellales</taxon>
        <taxon>Legionellaceae</taxon>
        <taxon>Legionella</taxon>
    </lineage>
</organism>
<dbReference type="STRING" id="1212491.LFA_0740"/>
<sequence>MNDTFKGGLNLKFVANSEFESLDHVAQSEHAPIIARNALRLLMMGWPSDSWKQFISWPILKAIFVYRDPALLKELRFAFQQGFELLFTQLQGRQLSEEQNEQVQLYLSNCLSILPYSDLTPYESIKIPQSINGEWELVEYSVTPIELTPTTGFNSYFIQDSDRVFAYGLEPISHLHAQPHLIFMGTTYPAGQGFIPQIQTDLQGFETVGKSLYESGIDRIKQWLLRQKDKAHVCGVSLGGSLSLLLALHMGQHLQRVDALNPAGLHDGWYKSPYDQWDNLNSQPQVVVQRQANDPVSFFGVWKKGWQILWVNPPADKKGPNALCDHFLNYAGFAETEFTYTDPEQLNAKRRVRNFLVYSLVRSLIYYSAIIPYNYVIRPFAYFVTKHWAACTLAFFSFIGLGVLAVLAVTGTLPLAALLGALAVATVAGGIFIASKLGNTYSQETKEQDINFASLHDPSLPRNPSMDIYNKDNTMEVELTYKDINTYYKVIRGLVKEKDFIPNDNSSKQLIQGLSKKEVLLASEQPENQDKIVRITTTKAKAVHIRHVLTLVEQLGIENAHALKQAAEHDYKTYSIGKHD</sequence>
<evidence type="ECO:0000313" key="2">
    <source>
        <dbReference type="EMBL" id="CEG56191.1"/>
    </source>
</evidence>
<dbReference type="RefSeq" id="WP_045094908.1">
    <property type="nucleotide sequence ID" value="NZ_LN614827.1"/>
</dbReference>
<dbReference type="EMBL" id="LN614827">
    <property type="protein sequence ID" value="CEG56191.1"/>
    <property type="molecule type" value="Genomic_DNA"/>
</dbReference>
<proteinExistence type="predicted"/>
<dbReference type="InterPro" id="IPR029058">
    <property type="entry name" value="AB_hydrolase_fold"/>
</dbReference>
<dbReference type="AlphaFoldDB" id="A0A098G2H8"/>
<reference evidence="3" key="1">
    <citation type="submission" date="2014-09" db="EMBL/GenBank/DDBJ databases">
        <authorList>
            <person name="Gomez-Valero L."/>
        </authorList>
    </citation>
    <scope>NUCLEOTIDE SEQUENCE [LARGE SCALE GENOMIC DNA]</scope>
    <source>
        <strain evidence="3">ATCC700992</strain>
    </source>
</reference>
<dbReference type="Proteomes" id="UP000032430">
    <property type="component" value="Chromosome I"/>
</dbReference>
<dbReference type="Gene3D" id="3.40.50.1820">
    <property type="entry name" value="alpha/beta hydrolase"/>
    <property type="match status" value="1"/>
</dbReference>